<evidence type="ECO:0000313" key="1">
    <source>
        <dbReference type="EMBL" id="CAL1407776.1"/>
    </source>
</evidence>
<organism evidence="1 2">
    <name type="scientific">Linum trigynum</name>
    <dbReference type="NCBI Taxonomy" id="586398"/>
    <lineage>
        <taxon>Eukaryota</taxon>
        <taxon>Viridiplantae</taxon>
        <taxon>Streptophyta</taxon>
        <taxon>Embryophyta</taxon>
        <taxon>Tracheophyta</taxon>
        <taxon>Spermatophyta</taxon>
        <taxon>Magnoliopsida</taxon>
        <taxon>eudicotyledons</taxon>
        <taxon>Gunneridae</taxon>
        <taxon>Pentapetalae</taxon>
        <taxon>rosids</taxon>
        <taxon>fabids</taxon>
        <taxon>Malpighiales</taxon>
        <taxon>Linaceae</taxon>
        <taxon>Linum</taxon>
    </lineage>
</organism>
<dbReference type="Proteomes" id="UP001497516">
    <property type="component" value="Chromosome 8"/>
</dbReference>
<proteinExistence type="predicted"/>
<dbReference type="EMBL" id="OZ034821">
    <property type="protein sequence ID" value="CAL1407776.1"/>
    <property type="molecule type" value="Genomic_DNA"/>
</dbReference>
<gene>
    <name evidence="1" type="ORF">LTRI10_LOCUS47425</name>
</gene>
<keyword evidence="2" id="KW-1185">Reference proteome</keyword>
<reference evidence="1 2" key="1">
    <citation type="submission" date="2024-04" db="EMBL/GenBank/DDBJ databases">
        <authorList>
            <person name="Fracassetti M."/>
        </authorList>
    </citation>
    <scope>NUCLEOTIDE SEQUENCE [LARGE SCALE GENOMIC DNA]</scope>
</reference>
<name>A0AAV2GBE2_9ROSI</name>
<evidence type="ECO:0000313" key="2">
    <source>
        <dbReference type="Proteomes" id="UP001497516"/>
    </source>
</evidence>
<accession>A0AAV2GBE2</accession>
<sequence>MFTGCRWRWRRQTARTSMTIEEVGSEGVNGDGVGIGRVRSGDSLFSPVATWSCQANDDGGGERRRQRELVI</sequence>
<protein>
    <submittedName>
        <fullName evidence="1">Uncharacterized protein</fullName>
    </submittedName>
</protein>
<dbReference type="AlphaFoldDB" id="A0AAV2GBE2"/>